<keyword evidence="11 17" id="KW-1133">Transmembrane helix</keyword>
<evidence type="ECO:0000256" key="1">
    <source>
        <dbReference type="ARBA" id="ARBA00004448"/>
    </source>
</evidence>
<sequence length="346" mass="38081">MNPQAKLIFTISLLLGTTITISSNHWIMAWAGLEINTLAILPMISKSHHPRAIEAATKYFLTQATASALVLFSSMTNAWYTGQWDITQLTHPMSSLILTSAIAMKLGLVPFHFWFPEVLQGSPLTTGLLLSTMMKFPPITLLFMTAPSLNSTLLTCMALFSTALGGWMGLNQTQIRKILAFSSISHLGWMAIIITYNPKLTLLNFYLYSLMTATVFLTLNSIKVSKLSILMTTWTKTPPLSATLLLALLSLAGLPPLTGFLPKWLIIQELTKQSMAVAATAISLLSLLSLFFYLRLAYCATITLPPHTTNHMKQWHINKPINALIAVLTTTSIMLLPISPLLSSIT</sequence>
<evidence type="ECO:0000259" key="18">
    <source>
        <dbReference type="Pfam" id="PF00361"/>
    </source>
</evidence>
<feature type="transmembrane region" description="Helical" evidence="17">
    <location>
        <begin position="92"/>
        <end position="115"/>
    </location>
</feature>
<evidence type="ECO:0000313" key="20">
    <source>
        <dbReference type="EMBL" id="AYD74786.1"/>
    </source>
</evidence>
<feature type="transmembrane region" description="Helical" evidence="17">
    <location>
        <begin position="273"/>
        <end position="294"/>
    </location>
</feature>
<comment type="subcellular location">
    <subcellularLocation>
        <location evidence="1 17">Mitochondrion inner membrane</location>
        <topology evidence="1 17">Multi-pass membrane protein</topology>
    </subcellularLocation>
</comment>
<evidence type="ECO:0000256" key="5">
    <source>
        <dbReference type="ARBA" id="ARBA00022448"/>
    </source>
</evidence>
<dbReference type="GO" id="GO:0006120">
    <property type="term" value="P:mitochondrial electron transport, NADH to ubiquinone"/>
    <property type="evidence" value="ECO:0007669"/>
    <property type="project" value="InterPro"/>
</dbReference>
<dbReference type="InterPro" id="IPR001750">
    <property type="entry name" value="ND/Mrp_TM"/>
</dbReference>
<dbReference type="InterPro" id="IPR010933">
    <property type="entry name" value="NADH_DH_su2_C"/>
</dbReference>
<evidence type="ECO:0000259" key="19">
    <source>
        <dbReference type="Pfam" id="PF06444"/>
    </source>
</evidence>
<evidence type="ECO:0000256" key="14">
    <source>
        <dbReference type="ARBA" id="ARBA00023128"/>
    </source>
</evidence>
<feature type="transmembrane region" description="Helical" evidence="17">
    <location>
        <begin position="202"/>
        <end position="219"/>
    </location>
</feature>
<evidence type="ECO:0000256" key="15">
    <source>
        <dbReference type="ARBA" id="ARBA00023136"/>
    </source>
</evidence>
<dbReference type="PRINTS" id="PR01436">
    <property type="entry name" value="NADHDHGNASE2"/>
</dbReference>
<dbReference type="EMBL" id="MG762130">
    <property type="protein sequence ID" value="AYD74786.1"/>
    <property type="molecule type" value="Genomic_DNA"/>
</dbReference>
<keyword evidence="9 17" id="KW-1278">Translocase</keyword>
<protein>
    <recommendedName>
        <fullName evidence="4 17">NADH-ubiquinone oxidoreductase chain 2</fullName>
        <ecNumber evidence="3 17">7.1.1.2</ecNumber>
    </recommendedName>
</protein>
<dbReference type="Pfam" id="PF00361">
    <property type="entry name" value="Proton_antipo_M"/>
    <property type="match status" value="1"/>
</dbReference>
<evidence type="ECO:0000256" key="6">
    <source>
        <dbReference type="ARBA" id="ARBA00022660"/>
    </source>
</evidence>
<keyword evidence="7 17" id="KW-0812">Transmembrane</keyword>
<evidence type="ECO:0000256" key="8">
    <source>
        <dbReference type="ARBA" id="ARBA00022792"/>
    </source>
</evidence>
<evidence type="ECO:0000256" key="12">
    <source>
        <dbReference type="ARBA" id="ARBA00023027"/>
    </source>
</evidence>
<evidence type="ECO:0000256" key="16">
    <source>
        <dbReference type="ARBA" id="ARBA00049551"/>
    </source>
</evidence>
<feature type="transmembrane region" description="Helical" evidence="17">
    <location>
        <begin position="152"/>
        <end position="171"/>
    </location>
</feature>
<feature type="domain" description="NADH:quinone oxidoreductase/Mrp antiporter transmembrane" evidence="18">
    <location>
        <begin position="23"/>
        <end position="288"/>
    </location>
</feature>
<name>A0A3S7SZH0_9PASS</name>
<evidence type="ECO:0000256" key="10">
    <source>
        <dbReference type="ARBA" id="ARBA00022982"/>
    </source>
</evidence>
<dbReference type="PANTHER" id="PTHR46552">
    <property type="entry name" value="NADH-UBIQUINONE OXIDOREDUCTASE CHAIN 2"/>
    <property type="match status" value="1"/>
</dbReference>
<dbReference type="InterPro" id="IPR050175">
    <property type="entry name" value="Complex_I_Subunit_2"/>
</dbReference>
<evidence type="ECO:0000256" key="9">
    <source>
        <dbReference type="ARBA" id="ARBA00022967"/>
    </source>
</evidence>
<keyword evidence="10 17" id="KW-0249">Electron transport</keyword>
<gene>
    <name evidence="20" type="primary">ND2</name>
</gene>
<evidence type="ECO:0000256" key="2">
    <source>
        <dbReference type="ARBA" id="ARBA00007012"/>
    </source>
</evidence>
<evidence type="ECO:0000256" key="11">
    <source>
        <dbReference type="ARBA" id="ARBA00022989"/>
    </source>
</evidence>
<comment type="similarity">
    <text evidence="2 17">Belongs to the complex I subunit 2 family.</text>
</comment>
<dbReference type="PANTHER" id="PTHR46552:SF1">
    <property type="entry name" value="NADH-UBIQUINONE OXIDOREDUCTASE CHAIN 2"/>
    <property type="match status" value="1"/>
</dbReference>
<evidence type="ECO:0000256" key="7">
    <source>
        <dbReference type="ARBA" id="ARBA00022692"/>
    </source>
</evidence>
<comment type="function">
    <text evidence="17">Core subunit of the mitochondrial membrane respiratory chain NADH dehydrogenase (Complex I) which catalyzes electron transfer from NADH through the respiratory chain, using ubiquinone as an electron acceptor. Essential for the catalytic activity and assembly of complex I.</text>
</comment>
<proteinExistence type="inferred from homology"/>
<dbReference type="GO" id="GO:0005743">
    <property type="term" value="C:mitochondrial inner membrane"/>
    <property type="evidence" value="ECO:0007669"/>
    <property type="project" value="UniProtKB-SubCell"/>
</dbReference>
<dbReference type="GO" id="GO:0008137">
    <property type="term" value="F:NADH dehydrogenase (ubiquinone) activity"/>
    <property type="evidence" value="ECO:0007669"/>
    <property type="project" value="UniProtKB-EC"/>
</dbReference>
<feature type="transmembrane region" description="Helical" evidence="17">
    <location>
        <begin position="59"/>
        <end position="80"/>
    </location>
</feature>
<dbReference type="Pfam" id="PF06444">
    <property type="entry name" value="NADH_dehy_S2_C"/>
    <property type="match status" value="1"/>
</dbReference>
<keyword evidence="5" id="KW-0813">Transport</keyword>
<comment type="catalytic activity">
    <reaction evidence="16 17">
        <text>a ubiquinone + NADH + 5 H(+)(in) = a ubiquinol + NAD(+) + 4 H(+)(out)</text>
        <dbReference type="Rhea" id="RHEA:29091"/>
        <dbReference type="Rhea" id="RHEA-COMP:9565"/>
        <dbReference type="Rhea" id="RHEA-COMP:9566"/>
        <dbReference type="ChEBI" id="CHEBI:15378"/>
        <dbReference type="ChEBI" id="CHEBI:16389"/>
        <dbReference type="ChEBI" id="CHEBI:17976"/>
        <dbReference type="ChEBI" id="CHEBI:57540"/>
        <dbReference type="ChEBI" id="CHEBI:57945"/>
        <dbReference type="EC" id="7.1.1.2"/>
    </reaction>
</comment>
<feature type="transmembrane region" description="Helical" evidence="17">
    <location>
        <begin position="240"/>
        <end position="261"/>
    </location>
</feature>
<keyword evidence="13 17" id="KW-0830">Ubiquinone</keyword>
<keyword evidence="8 17" id="KW-0999">Mitochondrion inner membrane</keyword>
<keyword evidence="12 17" id="KW-0520">NAD</keyword>
<feature type="transmembrane region" description="Helical" evidence="17">
    <location>
        <begin position="321"/>
        <end position="342"/>
    </location>
</feature>
<feature type="transmembrane region" description="Helical" evidence="17">
    <location>
        <begin position="178"/>
        <end position="196"/>
    </location>
</feature>
<keyword evidence="15 17" id="KW-0472">Membrane</keyword>
<organism evidence="20">
    <name type="scientific">Pycnonotus barbatus</name>
    <name type="common">garden bulbul</name>
    <dbReference type="NCBI Taxonomy" id="175013"/>
    <lineage>
        <taxon>Eukaryota</taxon>
        <taxon>Metazoa</taxon>
        <taxon>Chordata</taxon>
        <taxon>Craniata</taxon>
        <taxon>Vertebrata</taxon>
        <taxon>Euteleostomi</taxon>
        <taxon>Archelosauria</taxon>
        <taxon>Archosauria</taxon>
        <taxon>Dinosauria</taxon>
        <taxon>Saurischia</taxon>
        <taxon>Theropoda</taxon>
        <taxon>Coelurosauria</taxon>
        <taxon>Aves</taxon>
        <taxon>Neognathae</taxon>
        <taxon>Neoaves</taxon>
        <taxon>Telluraves</taxon>
        <taxon>Australaves</taxon>
        <taxon>Passeriformes</taxon>
        <taxon>Sylvioidea</taxon>
        <taxon>Pycnonotidae</taxon>
        <taxon>Pycnonotus</taxon>
    </lineage>
</organism>
<evidence type="ECO:0000256" key="17">
    <source>
        <dbReference type="RuleBase" id="RU003403"/>
    </source>
</evidence>
<reference evidence="20" key="1">
    <citation type="submission" date="2018-01" db="EMBL/GenBank/DDBJ databases">
        <title>Phylogenetic affinities of the enigmatic Bare-faced Bulbul Pycnonotus hualon with description of a new genus.</title>
        <authorList>
            <person name="Fuchs J."/>
            <person name="Pasquet E."/>
            <person name="Stuart B.L."/>
            <person name="Woxvold I.A."/>
            <person name="Duckworth J.W."/>
            <person name="Bowie R.C.K."/>
        </authorList>
    </citation>
    <scope>NUCLEOTIDE SEQUENCE</scope>
</reference>
<keyword evidence="6 17" id="KW-0679">Respiratory chain</keyword>
<feature type="domain" description="NADH dehydrogenase subunit 2 C-terminal" evidence="19">
    <location>
        <begin position="290"/>
        <end position="342"/>
    </location>
</feature>
<geneLocation type="mitochondrion" evidence="20"/>
<evidence type="ECO:0000256" key="4">
    <source>
        <dbReference type="ARBA" id="ARBA00021008"/>
    </source>
</evidence>
<dbReference type="InterPro" id="IPR003917">
    <property type="entry name" value="NADH_UbQ_OxRdtase_chain2"/>
</dbReference>
<keyword evidence="14 17" id="KW-0496">Mitochondrion</keyword>
<accession>A0A3S7SZH0</accession>
<evidence type="ECO:0000256" key="3">
    <source>
        <dbReference type="ARBA" id="ARBA00012944"/>
    </source>
</evidence>
<evidence type="ECO:0000256" key="13">
    <source>
        <dbReference type="ARBA" id="ARBA00023075"/>
    </source>
</evidence>
<dbReference type="EC" id="7.1.1.2" evidence="3 17"/>
<dbReference type="AlphaFoldDB" id="A0A3S7SZH0"/>